<protein>
    <submittedName>
        <fullName evidence="2">Uncharacterized protein</fullName>
    </submittedName>
</protein>
<dbReference type="AlphaFoldDB" id="A0A198ULD2"/>
<evidence type="ECO:0000313" key="2">
    <source>
        <dbReference type="EMBL" id="OAU97145.1"/>
    </source>
</evidence>
<dbReference type="RefSeq" id="WP_064611682.1">
    <property type="nucleotide sequence ID" value="NZ_LXHB01000118.1"/>
</dbReference>
<dbReference type="Proteomes" id="UP000078228">
    <property type="component" value="Unassembled WGS sequence"/>
</dbReference>
<evidence type="ECO:0000313" key="3">
    <source>
        <dbReference type="Proteomes" id="UP000078228"/>
    </source>
</evidence>
<name>A0A198ULD2_MORCA</name>
<comment type="caution">
    <text evidence="2">The sequence shown here is derived from an EMBL/GenBank/DDBJ whole genome shotgun (WGS) entry which is preliminary data.</text>
</comment>
<keyword evidence="3" id="KW-1185">Reference proteome</keyword>
<organism evidence="2 3">
    <name type="scientific">Moraxella catarrhalis</name>
    <name type="common">Branhamella catarrhalis</name>
    <dbReference type="NCBI Taxonomy" id="480"/>
    <lineage>
        <taxon>Bacteria</taxon>
        <taxon>Pseudomonadati</taxon>
        <taxon>Pseudomonadota</taxon>
        <taxon>Gammaproteobacteria</taxon>
        <taxon>Moraxellales</taxon>
        <taxon>Moraxellaceae</taxon>
        <taxon>Moraxella</taxon>
    </lineage>
</organism>
<sequence length="278" mass="31929">MGLYSIREFLSFFDLGEFLSDIGVMAVNFYNYEQAYQFSEMLKQLVNSGKLTPVIQVSNELYTIDKYNKPFIDGDPDPTDPTPYETIQEYYTGWAVISKYCFRSLSKYYYYQKREVGCVLWEPYGVSYPENWHAGSETGQYISIYEIYFPKSQIIDIFGDSPFNELIAKLDNANQVIETLKQENDKLQAQIDQQVTATPANYALSVENSSYTTPFIDALNAVIQEFWINYQEHNIPPKQNTIISWIMEHYNLSKAGAKAIEQVARPAKAKTGGIKSLP</sequence>
<dbReference type="PATRIC" id="fig|480.237.peg.317"/>
<dbReference type="EMBL" id="LXHC01000009">
    <property type="protein sequence ID" value="OAU97145.1"/>
    <property type="molecule type" value="Genomic_DNA"/>
</dbReference>
<keyword evidence="1" id="KW-0175">Coiled coil</keyword>
<evidence type="ECO:0000256" key="1">
    <source>
        <dbReference type="SAM" id="Coils"/>
    </source>
</evidence>
<feature type="coiled-coil region" evidence="1">
    <location>
        <begin position="163"/>
        <end position="197"/>
    </location>
</feature>
<accession>A0A198ULD2</accession>
<reference evidence="2 3" key="1">
    <citation type="journal article" date="2016" name="Genome Biol. Evol.">
        <title>Comparative Genomic Analyses of the Moraxella catarrhalis Serosensitive and Seroresistant Lineages Demonstrate Their Independent Evolution.</title>
        <authorList>
            <person name="Earl J.P."/>
            <person name="de Vries S.P."/>
            <person name="Ahmed A."/>
            <person name="Powell E."/>
            <person name="Schultz M.P."/>
            <person name="Hermans P.W."/>
            <person name="Hill D.J."/>
            <person name="Zhou Z."/>
            <person name="Constantinidou C.I."/>
            <person name="Hu F.Z."/>
            <person name="Bootsma H.J."/>
            <person name="Ehrlich G.D."/>
        </authorList>
    </citation>
    <scope>NUCLEOTIDE SEQUENCE [LARGE SCALE GENOMIC DNA]</scope>
    <source>
        <strain evidence="2 3">Z7542</strain>
    </source>
</reference>
<proteinExistence type="predicted"/>
<gene>
    <name evidence="2" type="ORF">AO384_0742</name>
</gene>